<evidence type="ECO:0000313" key="2">
    <source>
        <dbReference type="EMBL" id="EHN11155.1"/>
    </source>
</evidence>
<evidence type="ECO:0008006" key="4">
    <source>
        <dbReference type="Google" id="ProtNLM"/>
    </source>
</evidence>
<organism evidence="2 3">
    <name type="scientific">Patulibacter medicamentivorans</name>
    <dbReference type="NCBI Taxonomy" id="1097667"/>
    <lineage>
        <taxon>Bacteria</taxon>
        <taxon>Bacillati</taxon>
        <taxon>Actinomycetota</taxon>
        <taxon>Thermoleophilia</taxon>
        <taxon>Solirubrobacterales</taxon>
        <taxon>Patulibacteraceae</taxon>
        <taxon>Patulibacter</taxon>
    </lineage>
</organism>
<gene>
    <name evidence="2" type="ORF">PAI11_19840</name>
</gene>
<dbReference type="Pfam" id="PF05762">
    <property type="entry name" value="VWA_CoxE"/>
    <property type="match status" value="1"/>
</dbReference>
<dbReference type="AlphaFoldDB" id="H0E594"/>
<feature type="region of interest" description="Disordered" evidence="1">
    <location>
        <begin position="228"/>
        <end position="253"/>
    </location>
</feature>
<reference evidence="2 3" key="1">
    <citation type="journal article" date="2013" name="Biodegradation">
        <title>Quantitative proteomic analysis of ibuprofen-degrading Patulibacter sp. strain I11.</title>
        <authorList>
            <person name="Almeida B."/>
            <person name="Kjeldal H."/>
            <person name="Lolas I."/>
            <person name="Knudsen A.D."/>
            <person name="Carvalho G."/>
            <person name="Nielsen K.L."/>
            <person name="Barreto Crespo M.T."/>
            <person name="Stensballe A."/>
            <person name="Nielsen J.L."/>
        </authorList>
    </citation>
    <scope>NUCLEOTIDE SEQUENCE [LARGE SCALE GENOMIC DNA]</scope>
    <source>
        <strain evidence="2 3">I11</strain>
    </source>
</reference>
<protein>
    <recommendedName>
        <fullName evidence="4">Carbon monoxide dehydrogenase E protein</fullName>
    </recommendedName>
</protein>
<accession>H0E594</accession>
<dbReference type="EMBL" id="AGUD01000144">
    <property type="protein sequence ID" value="EHN11155.1"/>
    <property type="molecule type" value="Genomic_DNA"/>
</dbReference>
<sequence length="541" mass="59028">MPSDDAVRGLGRALANLDPGDRPAVSPGVPNLPGGPEAKRLRQAAIHARHGADGVPGGLAGQLVAFTEELRGEGMSVGTSELLDATTALGVIPWSSRAAFRETLATTLAKSPEDRHVFDLVFDRFFFRAAEAEAVRLGATDAETAQRADDGDAPGSGEGAEEGGDPSEQAGQAGELDLDAIRDAVAQAIADGASSRMADLAALAIAGVGGQVQDSGVVGVDVQRIRRTLDLRPEPNPEAPEGDPRRQGLPREGIREFEKALRRELERRRIQRLGELPPARPLNQMDRALPSAPGQDLAEVHRVVRQLKRRLNTQGHELRGQRRRTQVDMRATLRASLQTGGVPVVVKERAVRPRRPEIFVLCDVSTSVTSASLFFLSVLHALHDAFRKMRSFVFVERISEVTELFEREREFKDVAQAIGRDAGVADVTGYTDYGRVWREFLEQTEDELHPRATVIVLGDARTNGRDPAEAAFARITEQAGRTFWLNPEPALYWDYGDSVISRYAAHCQVHECWTADQLEGFVAALTRSGPAEPTAPPQRRR</sequence>
<dbReference type="Proteomes" id="UP000005143">
    <property type="component" value="Unassembled WGS sequence"/>
</dbReference>
<dbReference type="InterPro" id="IPR008912">
    <property type="entry name" value="Uncharacterised_CoxE"/>
</dbReference>
<name>H0E594_9ACTN</name>
<proteinExistence type="predicted"/>
<dbReference type="RefSeq" id="WP_007574104.1">
    <property type="nucleotide sequence ID" value="NZ_AGUD01000144.1"/>
</dbReference>
<feature type="region of interest" description="Disordered" evidence="1">
    <location>
        <begin position="140"/>
        <end position="171"/>
    </location>
</feature>
<comment type="caution">
    <text evidence="2">The sequence shown here is derived from an EMBL/GenBank/DDBJ whole genome shotgun (WGS) entry which is preliminary data.</text>
</comment>
<dbReference type="PIRSF" id="PIRSF010256">
    <property type="entry name" value="CoxE_vWa"/>
    <property type="match status" value="1"/>
</dbReference>
<dbReference type="PANTHER" id="PTHR39338">
    <property type="entry name" value="BLL5662 PROTEIN-RELATED"/>
    <property type="match status" value="1"/>
</dbReference>
<evidence type="ECO:0000256" key="1">
    <source>
        <dbReference type="SAM" id="MobiDB-lite"/>
    </source>
</evidence>
<evidence type="ECO:0000313" key="3">
    <source>
        <dbReference type="Proteomes" id="UP000005143"/>
    </source>
</evidence>
<keyword evidence="3" id="KW-1185">Reference proteome</keyword>
<dbReference type="PANTHER" id="PTHR39338:SF5">
    <property type="entry name" value="BLR6139 PROTEIN"/>
    <property type="match status" value="1"/>
</dbReference>
<dbReference type="InterPro" id="IPR011195">
    <property type="entry name" value="UCP010256"/>
</dbReference>